<dbReference type="Pfam" id="PF08240">
    <property type="entry name" value="ADH_N"/>
    <property type="match status" value="1"/>
</dbReference>
<dbReference type="SUPFAM" id="SSF51735">
    <property type="entry name" value="NAD(P)-binding Rossmann-fold domains"/>
    <property type="match status" value="1"/>
</dbReference>
<dbReference type="SUPFAM" id="SSF50129">
    <property type="entry name" value="GroES-like"/>
    <property type="match status" value="1"/>
</dbReference>
<accession>A0A2D0NJU9</accession>
<dbReference type="PANTHER" id="PTHR44013:SF1">
    <property type="entry name" value="ZINC-TYPE ALCOHOL DEHYDROGENASE-LIKE PROTEIN C16A3.02C"/>
    <property type="match status" value="1"/>
</dbReference>
<evidence type="ECO:0000313" key="3">
    <source>
        <dbReference type="Proteomes" id="UP000223913"/>
    </source>
</evidence>
<sequence>MQAIVLTKYGSPSNLQLQEVAVPTPKENEILIRVIASTVTKADTMMRRADPFISRFFLGFFKPKNPVTGTGFAGKVVATGTGVTHFAIGDEVFGETGVQFGANAEYISLAEDAVVLKKPAGIPFEEAATITDGPLTSINFLKNLAKLQPGQKVLINGASGSLGTAAVQIAKHYGAVVTGVASGRNAELVRSLGADHFIDYTTTDFTQAGRTYDVIYDTIGNRTFSETKGVLAPTGSYISPVMGFRLFIDMLLTSRGDGKKAKFSATGLLSADELKPLIAELLQIFEAGHLRSVVDKRYTLADAPEAHRYVDTGHKRGNVVLMLAPKMAG</sequence>
<dbReference type="InterPro" id="IPR020843">
    <property type="entry name" value="ER"/>
</dbReference>
<proteinExistence type="predicted"/>
<dbReference type="InterPro" id="IPR013154">
    <property type="entry name" value="ADH-like_N"/>
</dbReference>
<keyword evidence="3" id="KW-1185">Reference proteome</keyword>
<protein>
    <submittedName>
        <fullName evidence="2">NAD(P)-dependent alcohol dehydrogenase</fullName>
    </submittedName>
</protein>
<dbReference type="AlphaFoldDB" id="A0A2D0NJU9"/>
<dbReference type="SMART" id="SM00829">
    <property type="entry name" value="PKS_ER"/>
    <property type="match status" value="1"/>
</dbReference>
<dbReference type="CDD" id="cd08267">
    <property type="entry name" value="MDR1"/>
    <property type="match status" value="1"/>
</dbReference>
<name>A0A2D0NJU9_FLAN2</name>
<gene>
    <name evidence="2" type="ORF">CRP01_01620</name>
</gene>
<feature type="domain" description="Enoyl reductase (ER)" evidence="1">
    <location>
        <begin position="10"/>
        <end position="321"/>
    </location>
</feature>
<dbReference type="Gene3D" id="3.40.50.720">
    <property type="entry name" value="NAD(P)-binding Rossmann-like Domain"/>
    <property type="match status" value="1"/>
</dbReference>
<dbReference type="PANTHER" id="PTHR44013">
    <property type="entry name" value="ZINC-TYPE ALCOHOL DEHYDROGENASE-LIKE PROTEIN C16A3.02C"/>
    <property type="match status" value="1"/>
</dbReference>
<dbReference type="GO" id="GO:0016491">
    <property type="term" value="F:oxidoreductase activity"/>
    <property type="evidence" value="ECO:0007669"/>
    <property type="project" value="InterPro"/>
</dbReference>
<evidence type="ECO:0000259" key="1">
    <source>
        <dbReference type="SMART" id="SM00829"/>
    </source>
</evidence>
<dbReference type="OrthoDB" id="9787435at2"/>
<dbReference type="InterPro" id="IPR011032">
    <property type="entry name" value="GroES-like_sf"/>
</dbReference>
<dbReference type="EMBL" id="PDUD01000001">
    <property type="protein sequence ID" value="PHN08708.1"/>
    <property type="molecule type" value="Genomic_DNA"/>
</dbReference>
<evidence type="ECO:0000313" key="2">
    <source>
        <dbReference type="EMBL" id="PHN08708.1"/>
    </source>
</evidence>
<reference evidence="2 3" key="1">
    <citation type="submission" date="2017-10" db="EMBL/GenBank/DDBJ databases">
        <title>The draft genome sequence of Lewinella nigricans NBRC 102662.</title>
        <authorList>
            <person name="Wang K."/>
        </authorList>
    </citation>
    <scope>NUCLEOTIDE SEQUENCE [LARGE SCALE GENOMIC DNA]</scope>
    <source>
        <strain evidence="2 3">NBRC 102662</strain>
    </source>
</reference>
<dbReference type="Pfam" id="PF13602">
    <property type="entry name" value="ADH_zinc_N_2"/>
    <property type="match status" value="1"/>
</dbReference>
<dbReference type="Gene3D" id="3.90.180.10">
    <property type="entry name" value="Medium-chain alcohol dehydrogenases, catalytic domain"/>
    <property type="match status" value="1"/>
</dbReference>
<dbReference type="InterPro" id="IPR036291">
    <property type="entry name" value="NAD(P)-bd_dom_sf"/>
</dbReference>
<comment type="caution">
    <text evidence="2">The sequence shown here is derived from an EMBL/GenBank/DDBJ whole genome shotgun (WGS) entry which is preliminary data.</text>
</comment>
<dbReference type="InterPro" id="IPR052733">
    <property type="entry name" value="Chloroplast_QOR"/>
</dbReference>
<organism evidence="2 3">
    <name type="scientific">Flavilitoribacter nigricans (strain ATCC 23147 / DSM 23189 / NBRC 102662 / NCIMB 1420 / SS-2)</name>
    <name type="common">Lewinella nigricans</name>
    <dbReference type="NCBI Taxonomy" id="1122177"/>
    <lineage>
        <taxon>Bacteria</taxon>
        <taxon>Pseudomonadati</taxon>
        <taxon>Bacteroidota</taxon>
        <taxon>Saprospiria</taxon>
        <taxon>Saprospirales</taxon>
        <taxon>Lewinellaceae</taxon>
        <taxon>Flavilitoribacter</taxon>
    </lineage>
</organism>
<dbReference type="Proteomes" id="UP000223913">
    <property type="component" value="Unassembled WGS sequence"/>
</dbReference>